<dbReference type="CDD" id="cd09294">
    <property type="entry name" value="SmpB"/>
    <property type="match status" value="1"/>
</dbReference>
<accession>A0A8H9MYE2</accession>
<proteinExistence type="inferred from homology"/>
<dbReference type="GO" id="GO:0003723">
    <property type="term" value="F:RNA binding"/>
    <property type="evidence" value="ECO:0007669"/>
    <property type="project" value="UniProtKB-UniRule"/>
</dbReference>
<dbReference type="SUPFAM" id="SSF74982">
    <property type="entry name" value="Small protein B (SmpB)"/>
    <property type="match status" value="1"/>
</dbReference>
<dbReference type="InterPro" id="IPR023620">
    <property type="entry name" value="SmpB"/>
</dbReference>
<dbReference type="NCBIfam" id="TIGR00086">
    <property type="entry name" value="smpB"/>
    <property type="match status" value="1"/>
</dbReference>
<organism evidence="4">
    <name type="scientific">Vibrio vulnificus</name>
    <dbReference type="NCBI Taxonomy" id="672"/>
    <lineage>
        <taxon>Bacteria</taxon>
        <taxon>Pseudomonadati</taxon>
        <taxon>Pseudomonadota</taxon>
        <taxon>Gammaproteobacteria</taxon>
        <taxon>Vibrionales</taxon>
        <taxon>Vibrionaceae</taxon>
        <taxon>Vibrio</taxon>
    </lineage>
</organism>
<protein>
    <recommendedName>
        <fullName evidence="3">SsrA-binding protein</fullName>
    </recommendedName>
    <alternativeName>
        <fullName evidence="3">Small protein B</fullName>
    </alternativeName>
</protein>
<keyword evidence="2 3" id="KW-0694">RNA-binding</keyword>
<dbReference type="Gene3D" id="2.40.280.10">
    <property type="match status" value="1"/>
</dbReference>
<evidence type="ECO:0000256" key="2">
    <source>
        <dbReference type="ARBA" id="ARBA00022884"/>
    </source>
</evidence>
<dbReference type="GO" id="GO:0070929">
    <property type="term" value="P:trans-translation"/>
    <property type="evidence" value="ECO:0007669"/>
    <property type="project" value="UniProtKB-UniRule"/>
</dbReference>
<name>A0A8H9MYE2_VIBVL</name>
<evidence type="ECO:0000313" key="4">
    <source>
        <dbReference type="EMBL" id="HAS8538438.1"/>
    </source>
</evidence>
<sequence>MNKVISVNRSARHDYFVVEEIKCGIVLKGWEVKGLIQNGCSLKQAYVTIHDGEVYLRNLTIMPTVNTCSHIKPIPDADRKLLLTKKQIGKLIGEVQVIGNTLIPLSVERVGSLIKVNIALAKGKKNYDKRNDLKNAEWKRKQEKILKRAL</sequence>
<gene>
    <name evidence="3 4" type="primary">smpB</name>
    <name evidence="4" type="ORF">I7730_01330</name>
</gene>
<dbReference type="InterPro" id="IPR000037">
    <property type="entry name" value="SsrA-bd_prot"/>
</dbReference>
<dbReference type="EMBL" id="DACRBY010000001">
    <property type="protein sequence ID" value="HAS8538438.1"/>
    <property type="molecule type" value="Genomic_DNA"/>
</dbReference>
<reference evidence="4" key="1">
    <citation type="journal article" date="2018" name="Genome Biol.">
        <title>SKESA: strategic k-mer extension for scrupulous assemblies.</title>
        <authorList>
            <person name="Souvorov A."/>
            <person name="Agarwala R."/>
            <person name="Lipman D.J."/>
        </authorList>
    </citation>
    <scope>NUCLEOTIDE SEQUENCE</scope>
    <source>
        <strain evidence="4">BCW_3452</strain>
    </source>
</reference>
<comment type="similarity">
    <text evidence="3">Belongs to the SmpB family.</text>
</comment>
<dbReference type="HAMAP" id="MF_00023">
    <property type="entry name" value="SmpB"/>
    <property type="match status" value="1"/>
</dbReference>
<evidence type="ECO:0000256" key="3">
    <source>
        <dbReference type="HAMAP-Rule" id="MF_00023"/>
    </source>
</evidence>
<comment type="caution">
    <text evidence="4">The sequence shown here is derived from an EMBL/GenBank/DDBJ whole genome shotgun (WGS) entry which is preliminary data.</text>
</comment>
<dbReference type="PANTHER" id="PTHR30308">
    <property type="entry name" value="TMRNA-BINDING COMPONENT OF TRANS-TRANSLATION TAGGING COMPLEX"/>
    <property type="match status" value="1"/>
</dbReference>
<comment type="subcellular location">
    <subcellularLocation>
        <location evidence="3">Cytoplasm</location>
    </subcellularLocation>
    <text evidence="3">The tmRNA-SmpB complex associates with stalled 70S ribosomes.</text>
</comment>
<dbReference type="AlphaFoldDB" id="A0A8H9MYE2"/>
<comment type="function">
    <text evidence="3">Required for rescue of stalled ribosomes mediated by trans-translation. Binds to transfer-messenger RNA (tmRNA), required for stable association of tmRNA with ribosomes. tmRNA and SmpB together mimic tRNA shape, replacing the anticodon stem-loop with SmpB. tmRNA is encoded by the ssrA gene; the 2 termini fold to resemble tRNA(Ala) and it encodes a 'tag peptide', a short internal open reading frame. During trans-translation Ala-aminoacylated tmRNA acts like a tRNA, entering the A-site of stalled ribosomes, displacing the stalled mRNA. The ribosome then switches to translate the ORF on the tmRNA; the nascent peptide is terminated with the 'tag peptide' encoded by the tmRNA and targeted for degradation. The ribosome is freed to recommence translation, which seems to be the essential function of trans-translation.</text>
</comment>
<dbReference type="PANTHER" id="PTHR30308:SF2">
    <property type="entry name" value="SSRA-BINDING PROTEIN"/>
    <property type="match status" value="1"/>
</dbReference>
<dbReference type="GO" id="GO:0070930">
    <property type="term" value="P:trans-translation-dependent protein tagging"/>
    <property type="evidence" value="ECO:0007669"/>
    <property type="project" value="TreeGrafter"/>
</dbReference>
<dbReference type="NCBIfam" id="NF003843">
    <property type="entry name" value="PRK05422.1"/>
    <property type="match status" value="1"/>
</dbReference>
<dbReference type="Proteomes" id="UP000863257">
    <property type="component" value="Unassembled WGS sequence"/>
</dbReference>
<evidence type="ECO:0000256" key="1">
    <source>
        <dbReference type="ARBA" id="ARBA00022490"/>
    </source>
</evidence>
<dbReference type="GO" id="GO:0005829">
    <property type="term" value="C:cytosol"/>
    <property type="evidence" value="ECO:0007669"/>
    <property type="project" value="TreeGrafter"/>
</dbReference>
<keyword evidence="1 3" id="KW-0963">Cytoplasm</keyword>
<reference evidence="4" key="2">
    <citation type="submission" date="2019-01" db="EMBL/GenBank/DDBJ databases">
        <authorList>
            <consortium name="NCBI Pathogen Detection Project"/>
        </authorList>
    </citation>
    <scope>NUCLEOTIDE SEQUENCE</scope>
    <source>
        <strain evidence="4">BCW_3452</strain>
    </source>
</reference>
<dbReference type="Pfam" id="PF01668">
    <property type="entry name" value="SmpB"/>
    <property type="match status" value="1"/>
</dbReference>